<evidence type="ECO:0000313" key="1">
    <source>
        <dbReference type="EMBL" id="KAJ8106868.1"/>
    </source>
</evidence>
<accession>A0ACC2HVN8</accession>
<proteinExistence type="predicted"/>
<keyword evidence="2" id="KW-1185">Reference proteome</keyword>
<evidence type="ECO:0000313" key="2">
    <source>
        <dbReference type="Proteomes" id="UP001153331"/>
    </source>
</evidence>
<gene>
    <name evidence="1" type="ORF">OPT61_g9256</name>
</gene>
<protein>
    <submittedName>
        <fullName evidence="1">Uncharacterized protein</fullName>
    </submittedName>
</protein>
<sequence>MVTSLKAMLWVADGACVFAKVSDIAGRICPHRRASGSFEVKYVDYVVEKREDVYFAHEARLAMLKSRPSVAVADRERLTDDALLLSRLFKYEASCHPSTSPPEKERFGKATEQDLSRLESRAAGTTQLVEQAGTRRAIKSRHAQMIAIGGTIGTGLFVGAGQALAIGGPGFLFLAYTLTSLLVYGVVTAIIEVCTYLPVSGSSMAYYGARFASPSVGFALSWLYVYSFGILVAYEITAAAIVINYWPNNVHIAVWITIILVVIVALNFSPVGIFAESEFWFAGIKVIMLMGLLLLAVILMLGGGPSGDRIGFRTWRDPGAVKEHVVGGAGGRFTAFLYVWVFSGFSFYFGPELVIITSGEMYHPRKNLPIASRRFFYRLAFFYVFGSLAIGAICRSDAEDLTSGAGNANASPWVIAIRNAGISALPSIVNGGILTSAWSSGNSFLYMSSRSLYSAALAGNAPKIFKRCNSYGLPIYAVGATSLFSLLAYLSVTSSAGTAFNWFISLTNTAGYTSWIVCCIIFMRFRKACIAQNVAVPYQSKFQPYGAYVCVVVFTVLLLCNGFTLFYPGQFTTNGFLTTYIGIPIFLVLWLGHKVVKGRSDSWLIRPLEMDLTTGVAEVEADAEMWERVEAEKRIGKKHDGAWWKKLSCFWA</sequence>
<name>A0ACC2HVN8_9PLEO</name>
<comment type="caution">
    <text evidence="1">The sequence shown here is derived from an EMBL/GenBank/DDBJ whole genome shotgun (WGS) entry which is preliminary data.</text>
</comment>
<dbReference type="EMBL" id="JAPHNI010001058">
    <property type="protein sequence ID" value="KAJ8106868.1"/>
    <property type="molecule type" value="Genomic_DNA"/>
</dbReference>
<reference evidence="1" key="1">
    <citation type="submission" date="2022-11" db="EMBL/GenBank/DDBJ databases">
        <title>Genome Sequence of Boeremia exigua.</title>
        <authorList>
            <person name="Buettner E."/>
        </authorList>
    </citation>
    <scope>NUCLEOTIDE SEQUENCE</scope>
    <source>
        <strain evidence="1">CU02</strain>
    </source>
</reference>
<dbReference type="Proteomes" id="UP001153331">
    <property type="component" value="Unassembled WGS sequence"/>
</dbReference>
<organism evidence="1 2">
    <name type="scientific">Boeremia exigua</name>
    <dbReference type="NCBI Taxonomy" id="749465"/>
    <lineage>
        <taxon>Eukaryota</taxon>
        <taxon>Fungi</taxon>
        <taxon>Dikarya</taxon>
        <taxon>Ascomycota</taxon>
        <taxon>Pezizomycotina</taxon>
        <taxon>Dothideomycetes</taxon>
        <taxon>Pleosporomycetidae</taxon>
        <taxon>Pleosporales</taxon>
        <taxon>Pleosporineae</taxon>
        <taxon>Didymellaceae</taxon>
        <taxon>Boeremia</taxon>
    </lineage>
</organism>